<proteinExistence type="predicted"/>
<protein>
    <recommendedName>
        <fullName evidence="1">Flagellar basal body rod protein N-terminal domain-containing protein</fullName>
    </recommendedName>
</protein>
<sequence length="45" mass="4603">MSGLRATQASLSLVSSNVANAETPGYVRKTLNQDTGTTGQFGSSV</sequence>
<keyword evidence="3" id="KW-1185">Reference proteome</keyword>
<reference evidence="2 3" key="1">
    <citation type="journal article" date="2018" name="Nat. Ecol. Evol.">
        <title>Shark genomes provide insights into elasmobranch evolution and the origin of vertebrates.</title>
        <authorList>
            <person name="Hara Y"/>
            <person name="Yamaguchi K"/>
            <person name="Onimaru K"/>
            <person name="Kadota M"/>
            <person name="Koyanagi M"/>
            <person name="Keeley SD"/>
            <person name="Tatsumi K"/>
            <person name="Tanaka K"/>
            <person name="Motone F"/>
            <person name="Kageyama Y"/>
            <person name="Nozu R"/>
            <person name="Adachi N"/>
            <person name="Nishimura O"/>
            <person name="Nakagawa R"/>
            <person name="Tanegashima C"/>
            <person name="Kiyatake I"/>
            <person name="Matsumoto R"/>
            <person name="Murakumo K"/>
            <person name="Nishida K"/>
            <person name="Terakita A"/>
            <person name="Kuratani S"/>
            <person name="Sato K"/>
            <person name="Hyodo S Kuraku.S."/>
        </authorList>
    </citation>
    <scope>NUCLEOTIDE SEQUENCE [LARGE SCALE GENOMIC DNA]</scope>
</reference>
<dbReference type="InterPro" id="IPR001444">
    <property type="entry name" value="Flag_bb_rod_N"/>
</dbReference>
<feature type="domain" description="Flagellar basal body rod protein N-terminal" evidence="1">
    <location>
        <begin position="1"/>
        <end position="26"/>
    </location>
</feature>
<organism evidence="2 3">
    <name type="scientific">Chiloscyllium punctatum</name>
    <name type="common">Brownbanded bambooshark</name>
    <name type="synonym">Hemiscyllium punctatum</name>
    <dbReference type="NCBI Taxonomy" id="137246"/>
    <lineage>
        <taxon>Eukaryota</taxon>
        <taxon>Metazoa</taxon>
        <taxon>Chordata</taxon>
        <taxon>Craniata</taxon>
        <taxon>Vertebrata</taxon>
        <taxon>Chondrichthyes</taxon>
        <taxon>Elasmobranchii</taxon>
        <taxon>Galeomorphii</taxon>
        <taxon>Galeoidea</taxon>
        <taxon>Orectolobiformes</taxon>
        <taxon>Hemiscylliidae</taxon>
        <taxon>Chiloscyllium</taxon>
    </lineage>
</organism>
<dbReference type="AlphaFoldDB" id="A0A401TZ89"/>
<evidence type="ECO:0000259" key="1">
    <source>
        <dbReference type="Pfam" id="PF00460"/>
    </source>
</evidence>
<gene>
    <name evidence="2" type="ORF">chiPu_0032192</name>
</gene>
<dbReference type="EMBL" id="BEZZ01229977">
    <property type="protein sequence ID" value="GCC47926.1"/>
    <property type="molecule type" value="Genomic_DNA"/>
</dbReference>
<feature type="non-terminal residue" evidence="2">
    <location>
        <position position="45"/>
    </location>
</feature>
<accession>A0A401TZ89</accession>
<evidence type="ECO:0000313" key="3">
    <source>
        <dbReference type="Proteomes" id="UP000287033"/>
    </source>
</evidence>
<evidence type="ECO:0000313" key="2">
    <source>
        <dbReference type="EMBL" id="GCC47926.1"/>
    </source>
</evidence>
<comment type="caution">
    <text evidence="2">The sequence shown here is derived from an EMBL/GenBank/DDBJ whole genome shotgun (WGS) entry which is preliminary data.</text>
</comment>
<name>A0A401TZ89_CHIPU</name>
<dbReference type="Proteomes" id="UP000287033">
    <property type="component" value="Unassembled WGS sequence"/>
</dbReference>
<dbReference type="Pfam" id="PF00460">
    <property type="entry name" value="Flg_bb_rod"/>
    <property type="match status" value="1"/>
</dbReference>